<reference evidence="2 3" key="1">
    <citation type="journal article" date="2007" name="Nature">
        <title>Evolution of genes and genomes on the Drosophila phylogeny.</title>
        <authorList>
            <consortium name="Drosophila 12 Genomes Consortium"/>
            <person name="Clark A.G."/>
            <person name="Eisen M.B."/>
            <person name="Smith D.R."/>
            <person name="Bergman C.M."/>
            <person name="Oliver B."/>
            <person name="Markow T.A."/>
            <person name="Kaufman T.C."/>
            <person name="Kellis M."/>
            <person name="Gelbart W."/>
            <person name="Iyer V.N."/>
            <person name="Pollard D.A."/>
            <person name="Sackton T.B."/>
            <person name="Larracuente A.M."/>
            <person name="Singh N.D."/>
            <person name="Abad J.P."/>
            <person name="Abt D.N."/>
            <person name="Adryan B."/>
            <person name="Aguade M."/>
            <person name="Akashi H."/>
            <person name="Anderson W.W."/>
            <person name="Aquadro C.F."/>
            <person name="Ardell D.H."/>
            <person name="Arguello R."/>
            <person name="Artieri C.G."/>
            <person name="Barbash D.A."/>
            <person name="Barker D."/>
            <person name="Barsanti P."/>
            <person name="Batterham P."/>
            <person name="Batzoglou S."/>
            <person name="Begun D."/>
            <person name="Bhutkar A."/>
            <person name="Blanco E."/>
            <person name="Bosak S.A."/>
            <person name="Bradley R.K."/>
            <person name="Brand A.D."/>
            <person name="Brent M.R."/>
            <person name="Brooks A.N."/>
            <person name="Brown R.H."/>
            <person name="Butlin R.K."/>
            <person name="Caggese C."/>
            <person name="Calvi B.R."/>
            <person name="Bernardo de Carvalho A."/>
            <person name="Caspi A."/>
            <person name="Castrezana S."/>
            <person name="Celniker S.E."/>
            <person name="Chang J.L."/>
            <person name="Chapple C."/>
            <person name="Chatterji S."/>
            <person name="Chinwalla A."/>
            <person name="Civetta A."/>
            <person name="Clifton S.W."/>
            <person name="Comeron J.M."/>
            <person name="Costello J.C."/>
            <person name="Coyne J.A."/>
            <person name="Daub J."/>
            <person name="David R.G."/>
            <person name="Delcher A.L."/>
            <person name="Delehaunty K."/>
            <person name="Do C.B."/>
            <person name="Ebling H."/>
            <person name="Edwards K."/>
            <person name="Eickbush T."/>
            <person name="Evans J.D."/>
            <person name="Filipski A."/>
            <person name="Findeiss S."/>
            <person name="Freyhult E."/>
            <person name="Fulton L."/>
            <person name="Fulton R."/>
            <person name="Garcia A.C."/>
            <person name="Gardiner A."/>
            <person name="Garfield D.A."/>
            <person name="Garvin B.E."/>
            <person name="Gibson G."/>
            <person name="Gilbert D."/>
            <person name="Gnerre S."/>
            <person name="Godfrey J."/>
            <person name="Good R."/>
            <person name="Gotea V."/>
            <person name="Gravely B."/>
            <person name="Greenberg A.J."/>
            <person name="Griffiths-Jones S."/>
            <person name="Gross S."/>
            <person name="Guigo R."/>
            <person name="Gustafson E.A."/>
            <person name="Haerty W."/>
            <person name="Hahn M.W."/>
            <person name="Halligan D.L."/>
            <person name="Halpern A.L."/>
            <person name="Halter G.M."/>
            <person name="Han M.V."/>
            <person name="Heger A."/>
            <person name="Hillier L."/>
            <person name="Hinrichs A.S."/>
            <person name="Holmes I."/>
            <person name="Hoskins R.A."/>
            <person name="Hubisz M.J."/>
            <person name="Hultmark D."/>
            <person name="Huntley M.A."/>
            <person name="Jaffe D.B."/>
            <person name="Jagadeeshan S."/>
            <person name="Jeck W.R."/>
            <person name="Johnson J."/>
            <person name="Jones C.D."/>
            <person name="Jordan W.C."/>
            <person name="Karpen G.H."/>
            <person name="Kataoka E."/>
            <person name="Keightley P.D."/>
            <person name="Kheradpour P."/>
            <person name="Kirkness E.F."/>
            <person name="Koerich L.B."/>
            <person name="Kristiansen K."/>
            <person name="Kudrna D."/>
            <person name="Kulathinal R.J."/>
            <person name="Kumar S."/>
            <person name="Kwok R."/>
            <person name="Lander E."/>
            <person name="Langley C.H."/>
            <person name="Lapoint R."/>
            <person name="Lazzaro B.P."/>
            <person name="Lee S.J."/>
            <person name="Levesque L."/>
            <person name="Li R."/>
            <person name="Lin C.F."/>
            <person name="Lin M.F."/>
            <person name="Lindblad-Toh K."/>
            <person name="Llopart A."/>
            <person name="Long M."/>
            <person name="Low L."/>
            <person name="Lozovsky E."/>
            <person name="Lu J."/>
            <person name="Luo M."/>
            <person name="Machado C.A."/>
            <person name="Makalowski W."/>
            <person name="Marzo M."/>
            <person name="Matsuda M."/>
            <person name="Matzkin L."/>
            <person name="McAllister B."/>
            <person name="McBride C.S."/>
            <person name="McKernan B."/>
            <person name="McKernan K."/>
            <person name="Mendez-Lago M."/>
            <person name="Minx P."/>
            <person name="Mollenhauer M.U."/>
            <person name="Montooth K."/>
            <person name="Mount S.M."/>
            <person name="Mu X."/>
            <person name="Myers E."/>
            <person name="Negre B."/>
            <person name="Newfeld S."/>
            <person name="Nielsen R."/>
            <person name="Noor M.A."/>
            <person name="O'Grady P."/>
            <person name="Pachter L."/>
            <person name="Papaceit M."/>
            <person name="Parisi M.J."/>
            <person name="Parisi M."/>
            <person name="Parts L."/>
            <person name="Pedersen J.S."/>
            <person name="Pesole G."/>
            <person name="Phillippy A.M."/>
            <person name="Ponting C.P."/>
            <person name="Pop M."/>
            <person name="Porcelli D."/>
            <person name="Powell J.R."/>
            <person name="Prohaska S."/>
            <person name="Pruitt K."/>
            <person name="Puig M."/>
            <person name="Quesneville H."/>
            <person name="Ram K.R."/>
            <person name="Rand D."/>
            <person name="Rasmussen M.D."/>
            <person name="Reed L.K."/>
            <person name="Reenan R."/>
            <person name="Reily A."/>
            <person name="Remington K.A."/>
            <person name="Rieger T.T."/>
            <person name="Ritchie M.G."/>
            <person name="Robin C."/>
            <person name="Rogers Y.H."/>
            <person name="Rohde C."/>
            <person name="Rozas J."/>
            <person name="Rubenfield M.J."/>
            <person name="Ruiz A."/>
            <person name="Russo S."/>
            <person name="Salzberg S.L."/>
            <person name="Sanchez-Gracia A."/>
            <person name="Saranga D.J."/>
            <person name="Sato H."/>
            <person name="Schaeffer S.W."/>
            <person name="Schatz M.C."/>
            <person name="Schlenke T."/>
            <person name="Schwartz R."/>
            <person name="Segarra C."/>
            <person name="Singh R.S."/>
            <person name="Sirot L."/>
            <person name="Sirota M."/>
            <person name="Sisneros N.B."/>
            <person name="Smith C.D."/>
            <person name="Smith T.F."/>
            <person name="Spieth J."/>
            <person name="Stage D.E."/>
            <person name="Stark A."/>
            <person name="Stephan W."/>
            <person name="Strausberg R.L."/>
            <person name="Strempel S."/>
            <person name="Sturgill D."/>
            <person name="Sutton G."/>
            <person name="Sutton G.G."/>
            <person name="Tao W."/>
            <person name="Teichmann S."/>
            <person name="Tobari Y.N."/>
            <person name="Tomimura Y."/>
            <person name="Tsolas J.M."/>
            <person name="Valente V.L."/>
            <person name="Venter E."/>
            <person name="Venter J.C."/>
            <person name="Vicario S."/>
            <person name="Vieira F.G."/>
            <person name="Vilella A.J."/>
            <person name="Villasante A."/>
            <person name="Walenz B."/>
            <person name="Wang J."/>
            <person name="Wasserman M."/>
            <person name="Watts T."/>
            <person name="Wilson D."/>
            <person name="Wilson R.K."/>
            <person name="Wing R.A."/>
            <person name="Wolfner M.F."/>
            <person name="Wong A."/>
            <person name="Wong G.K."/>
            <person name="Wu C.I."/>
            <person name="Wu G."/>
            <person name="Yamamoto D."/>
            <person name="Yang H.P."/>
            <person name="Yang S.P."/>
            <person name="Yorke J.A."/>
            <person name="Yoshida K."/>
            <person name="Zdobnov E."/>
            <person name="Zhang P."/>
            <person name="Zhang Y."/>
            <person name="Zimin A.V."/>
            <person name="Baldwin J."/>
            <person name="Abdouelleil A."/>
            <person name="Abdulkadir J."/>
            <person name="Abebe A."/>
            <person name="Abera B."/>
            <person name="Abreu J."/>
            <person name="Acer S.C."/>
            <person name="Aftuck L."/>
            <person name="Alexander A."/>
            <person name="An P."/>
            <person name="Anderson E."/>
            <person name="Anderson S."/>
            <person name="Arachi H."/>
            <person name="Azer M."/>
            <person name="Bachantsang P."/>
            <person name="Barry A."/>
            <person name="Bayul T."/>
            <person name="Berlin A."/>
            <person name="Bessette D."/>
            <person name="Bloom T."/>
            <person name="Blye J."/>
            <person name="Boguslavskiy L."/>
            <person name="Bonnet C."/>
            <person name="Boukhgalter B."/>
            <person name="Bourzgui I."/>
            <person name="Brown A."/>
            <person name="Cahill P."/>
            <person name="Channer S."/>
            <person name="Cheshatsang Y."/>
            <person name="Chuda L."/>
            <person name="Citroen M."/>
            <person name="Collymore A."/>
            <person name="Cooke P."/>
            <person name="Costello M."/>
            <person name="D'Aco K."/>
            <person name="Daza R."/>
            <person name="De Haan G."/>
            <person name="DeGray S."/>
            <person name="DeMaso C."/>
            <person name="Dhargay N."/>
            <person name="Dooley K."/>
            <person name="Dooley E."/>
            <person name="Doricent M."/>
            <person name="Dorje P."/>
            <person name="Dorjee K."/>
            <person name="Dupes A."/>
            <person name="Elong R."/>
            <person name="Falk J."/>
            <person name="Farina A."/>
            <person name="Faro S."/>
            <person name="Ferguson D."/>
            <person name="Fisher S."/>
            <person name="Foley C.D."/>
            <person name="Franke A."/>
            <person name="Friedrich D."/>
            <person name="Gadbois L."/>
            <person name="Gearin G."/>
            <person name="Gearin C.R."/>
            <person name="Giannoukos G."/>
            <person name="Goode T."/>
            <person name="Graham J."/>
            <person name="Grandbois E."/>
            <person name="Grewal S."/>
            <person name="Gyaltsen K."/>
            <person name="Hafez N."/>
            <person name="Hagos B."/>
            <person name="Hall J."/>
            <person name="Henson C."/>
            <person name="Hollinger A."/>
            <person name="Honan T."/>
            <person name="Huard M.D."/>
            <person name="Hughes L."/>
            <person name="Hurhula B."/>
            <person name="Husby M.E."/>
            <person name="Kamat A."/>
            <person name="Kanga B."/>
            <person name="Kashin S."/>
            <person name="Khazanovich D."/>
            <person name="Kisner P."/>
            <person name="Lance K."/>
            <person name="Lara M."/>
            <person name="Lee W."/>
            <person name="Lennon N."/>
            <person name="Letendre F."/>
            <person name="LeVine R."/>
            <person name="Lipovsky A."/>
            <person name="Liu X."/>
            <person name="Liu J."/>
            <person name="Liu S."/>
            <person name="Lokyitsang T."/>
            <person name="Lokyitsang Y."/>
            <person name="Lubonja R."/>
            <person name="Lui A."/>
            <person name="MacDonald P."/>
            <person name="Magnisalis V."/>
            <person name="Maru K."/>
            <person name="Matthews C."/>
            <person name="McCusker W."/>
            <person name="McDonough S."/>
            <person name="Mehta T."/>
            <person name="Meldrim J."/>
            <person name="Meneus L."/>
            <person name="Mihai O."/>
            <person name="Mihalev A."/>
            <person name="Mihova T."/>
            <person name="Mittelman R."/>
            <person name="Mlenga V."/>
            <person name="Montmayeur A."/>
            <person name="Mulrain L."/>
            <person name="Navidi A."/>
            <person name="Naylor J."/>
            <person name="Negash T."/>
            <person name="Nguyen T."/>
            <person name="Nguyen N."/>
            <person name="Nicol R."/>
            <person name="Norbu C."/>
            <person name="Norbu N."/>
            <person name="Novod N."/>
            <person name="O'Neill B."/>
            <person name="Osman S."/>
            <person name="Markiewicz E."/>
            <person name="Oyono O.L."/>
            <person name="Patti C."/>
            <person name="Phunkhang P."/>
            <person name="Pierre F."/>
            <person name="Priest M."/>
            <person name="Raghuraman S."/>
            <person name="Rege F."/>
            <person name="Reyes R."/>
            <person name="Rise C."/>
            <person name="Rogov P."/>
            <person name="Ross K."/>
            <person name="Ryan E."/>
            <person name="Settipalli S."/>
            <person name="Shea T."/>
            <person name="Sherpa N."/>
            <person name="Shi L."/>
            <person name="Shih D."/>
            <person name="Sparrow T."/>
            <person name="Spaulding J."/>
            <person name="Stalker J."/>
            <person name="Stange-Thomann N."/>
            <person name="Stavropoulos S."/>
            <person name="Stone C."/>
            <person name="Strader C."/>
            <person name="Tesfaye S."/>
            <person name="Thomson T."/>
            <person name="Thoulutsang Y."/>
            <person name="Thoulutsang D."/>
            <person name="Topham K."/>
            <person name="Topping I."/>
            <person name="Tsamla T."/>
            <person name="Vassiliev H."/>
            <person name="Vo A."/>
            <person name="Wangchuk T."/>
            <person name="Wangdi T."/>
            <person name="Weiand M."/>
            <person name="Wilkinson J."/>
            <person name="Wilson A."/>
            <person name="Yadav S."/>
            <person name="Young G."/>
            <person name="Yu Q."/>
            <person name="Zembek L."/>
            <person name="Zhong D."/>
            <person name="Zimmer A."/>
            <person name="Zwirko Z."/>
            <person name="Jaffe D.B."/>
            <person name="Alvarez P."/>
            <person name="Brockman W."/>
            <person name="Butler J."/>
            <person name="Chin C."/>
            <person name="Gnerre S."/>
            <person name="Grabherr M."/>
            <person name="Kleber M."/>
            <person name="Mauceli E."/>
            <person name="MacCallum I."/>
        </authorList>
    </citation>
    <scope>NUCLEOTIDE SEQUENCE [LARGE SCALE GENOMIC DNA]</scope>
    <source>
        <strain evidence="2 3">TSC#14021-0224.01</strain>
    </source>
</reference>
<protein>
    <submittedName>
        <fullName evidence="2">Uncharacterized protein</fullName>
    </submittedName>
</protein>
<dbReference type="AlphaFoldDB" id="B3NDY2"/>
<reference evidence="2 3" key="2">
    <citation type="journal article" date="2008" name="Bioinformatics">
        <title>Assembly reconciliation.</title>
        <authorList>
            <person name="Zimin A.V."/>
            <person name="Smith D.R."/>
            <person name="Sutton G."/>
            <person name="Yorke J.A."/>
        </authorList>
    </citation>
    <scope>NUCLEOTIDE SEQUENCE [LARGE SCALE GENOMIC DNA]</scope>
    <source>
        <strain evidence="2 3">TSC#14021-0224.01</strain>
    </source>
</reference>
<dbReference type="eggNOG" id="ENOG502T9E6">
    <property type="taxonomic scope" value="Eukaryota"/>
</dbReference>
<dbReference type="Proteomes" id="UP000008711">
    <property type="component" value="Unassembled WGS sequence"/>
</dbReference>
<feature type="chain" id="PRO_5002791558" evidence="1">
    <location>
        <begin position="25"/>
        <end position="193"/>
    </location>
</feature>
<dbReference type="KEGG" id="der:6545253"/>
<evidence type="ECO:0000313" key="3">
    <source>
        <dbReference type="Proteomes" id="UP000008711"/>
    </source>
</evidence>
<feature type="signal peptide" evidence="1">
    <location>
        <begin position="1"/>
        <end position="24"/>
    </location>
</feature>
<organism evidence="2 3">
    <name type="scientific">Drosophila erecta</name>
    <name type="common">Fruit fly</name>
    <dbReference type="NCBI Taxonomy" id="7220"/>
    <lineage>
        <taxon>Eukaryota</taxon>
        <taxon>Metazoa</taxon>
        <taxon>Ecdysozoa</taxon>
        <taxon>Arthropoda</taxon>
        <taxon>Hexapoda</taxon>
        <taxon>Insecta</taxon>
        <taxon>Pterygota</taxon>
        <taxon>Neoptera</taxon>
        <taxon>Endopterygota</taxon>
        <taxon>Diptera</taxon>
        <taxon>Brachycera</taxon>
        <taxon>Muscomorpha</taxon>
        <taxon>Ephydroidea</taxon>
        <taxon>Drosophilidae</taxon>
        <taxon>Drosophila</taxon>
        <taxon>Sophophora</taxon>
    </lineage>
</organism>
<name>B3NDY2_DROER</name>
<dbReference type="InterPro" id="IPR010512">
    <property type="entry name" value="DUF1091"/>
</dbReference>
<evidence type="ECO:0000256" key="1">
    <source>
        <dbReference type="SAM" id="SignalP"/>
    </source>
</evidence>
<dbReference type="EMBL" id="CH954178">
    <property type="protein sequence ID" value="EDV52336.1"/>
    <property type="molecule type" value="Genomic_DNA"/>
</dbReference>
<dbReference type="PhylomeDB" id="B3NDY2"/>
<proteinExistence type="predicted"/>
<accession>B3NDY2</accession>
<keyword evidence="3" id="KW-1185">Reference proteome</keyword>
<dbReference type="OrthoDB" id="8040949at2759"/>
<keyword evidence="1" id="KW-0732">Signal</keyword>
<evidence type="ECO:0000313" key="2">
    <source>
        <dbReference type="EMBL" id="EDV52336.1"/>
    </source>
</evidence>
<dbReference type="HOGENOM" id="CLU_1671196_0_0_1"/>
<dbReference type="Pfam" id="PF06477">
    <property type="entry name" value="DUF1091"/>
    <property type="match status" value="1"/>
</dbReference>
<dbReference type="SMART" id="SM00697">
    <property type="entry name" value="DM8"/>
    <property type="match status" value="1"/>
</dbReference>
<dbReference type="PANTHER" id="PTHR20898">
    <property type="entry name" value="DAEDALUS ON 3-RELATED-RELATED"/>
    <property type="match status" value="1"/>
</dbReference>
<sequence>MNVEKLLTLVDLLLGTVILCSVSAEKEVFMKKMECLNYMPELVRNVSCNLTHTSHRSGLINAEFILNKDVEYLKGIFILTLKAGSHGTNFTTLDLDYCQMLSSVEKNFILKMVTTQLRQISNLPLQCPLKMNTLYYVKGFTINSKFIPSYMPESNFLSDTHLNIKDRKAFRFLIEGRLSTRFQRKYNKPNRNL</sequence>
<dbReference type="PANTHER" id="PTHR20898:SF0">
    <property type="entry name" value="DAEDALUS ON 3-RELATED"/>
    <property type="match status" value="1"/>
</dbReference>
<dbReference type="OMA" id="ECLNYMP"/>
<gene>
    <name evidence="2" type="primary">Dere\GG16023</name>
    <name evidence="2" type="synonym">dere_GLEANR_16043</name>
    <name evidence="2" type="synonym">GG16023</name>
    <name evidence="2" type="ORF">Dere_GG16023</name>
</gene>